<proteinExistence type="inferred from homology"/>
<gene>
    <name evidence="9" type="ORF">DXB93_18200</name>
</gene>
<evidence type="ECO:0000256" key="6">
    <source>
        <dbReference type="ARBA" id="ARBA00023288"/>
    </source>
</evidence>
<reference evidence="9 10" key="1">
    <citation type="submission" date="2018-08" db="EMBL/GenBank/DDBJ databases">
        <title>A genome reference for cultivated species of the human gut microbiota.</title>
        <authorList>
            <person name="Zou Y."/>
            <person name="Xue W."/>
            <person name="Luo G."/>
        </authorList>
    </citation>
    <scope>NUCLEOTIDE SEQUENCE [LARGE SCALE GENOMIC DNA]</scope>
    <source>
        <strain evidence="9 10">OM06-4</strain>
    </source>
</reference>
<evidence type="ECO:0000259" key="8">
    <source>
        <dbReference type="Pfam" id="PF02608"/>
    </source>
</evidence>
<dbReference type="Pfam" id="PF02608">
    <property type="entry name" value="Bmp"/>
    <property type="match status" value="1"/>
</dbReference>
<evidence type="ECO:0000313" key="10">
    <source>
        <dbReference type="Proteomes" id="UP000261032"/>
    </source>
</evidence>
<comment type="subcellular location">
    <subcellularLocation>
        <location evidence="1">Cell membrane</location>
        <topology evidence="1">Lipid-anchor</topology>
    </subcellularLocation>
</comment>
<dbReference type="PANTHER" id="PTHR34296:SF2">
    <property type="entry name" value="ABC TRANSPORTER GUANOSINE-BINDING PROTEIN NUPN"/>
    <property type="match status" value="1"/>
</dbReference>
<feature type="domain" description="ABC transporter substrate-binding protein PnrA-like" evidence="8">
    <location>
        <begin position="27"/>
        <end position="336"/>
    </location>
</feature>
<dbReference type="InterPro" id="IPR003760">
    <property type="entry name" value="PnrA-like"/>
</dbReference>
<dbReference type="GO" id="GO:0005886">
    <property type="term" value="C:plasma membrane"/>
    <property type="evidence" value="ECO:0007669"/>
    <property type="project" value="UniProtKB-SubCell"/>
</dbReference>
<sequence>MKKLLASLVVFSFLLVGCGGSSSEEFEVALVTDAGDINDKSFNQSAWEAVEQYQKDHDATIKYYKPASFDDAGYKSQIEEAVENGAKIIVCPGFKFCNAIGELQDKYKDVKFILIDATPTVPDEKDSTKSNPVDPGDNVYCALYTETQPGYLAGYAAVKAGHTKLGFMGGIALPAVINYGYGYIQGANDAAKELGATVDMMYTYTGTFNEDPAIKTKAAKWYDAGTEAIFSCGGGICNSIFPAAKEAGKYAIGVDSNQNDDKTGVVITSALKDVKKTVYDKLIDYKNDKFKGGIETLDASGGYVGLPDDFDRLGDFNAAAYKEVFDKVASGEIKIKSMTDITDNDNGNPTKVPVTNVNITYDK</sequence>
<keyword evidence="3" id="KW-1003">Cell membrane</keyword>
<feature type="chain" id="PRO_5017762541" evidence="7">
    <location>
        <begin position="24"/>
        <end position="363"/>
    </location>
</feature>
<dbReference type="CDD" id="cd06354">
    <property type="entry name" value="PBP1_PrnA-like"/>
    <property type="match status" value="1"/>
</dbReference>
<dbReference type="EMBL" id="QUSL01000060">
    <property type="protein sequence ID" value="RGD77089.1"/>
    <property type="molecule type" value="Genomic_DNA"/>
</dbReference>
<name>A0A3E3E7N3_9FIRM</name>
<keyword evidence="5" id="KW-0472">Membrane</keyword>
<dbReference type="RefSeq" id="WP_117582644.1">
    <property type="nucleotide sequence ID" value="NZ_QUSL01000060.1"/>
</dbReference>
<dbReference type="InterPro" id="IPR028082">
    <property type="entry name" value="Peripla_BP_I"/>
</dbReference>
<keyword evidence="4 7" id="KW-0732">Signal</keyword>
<comment type="similarity">
    <text evidence="2">Belongs to the BMP lipoprotein family.</text>
</comment>
<dbReference type="InterPro" id="IPR008107">
    <property type="entry name" value="Mycoplasma_p48"/>
</dbReference>
<evidence type="ECO:0000256" key="1">
    <source>
        <dbReference type="ARBA" id="ARBA00004193"/>
    </source>
</evidence>
<evidence type="ECO:0000256" key="2">
    <source>
        <dbReference type="ARBA" id="ARBA00008610"/>
    </source>
</evidence>
<dbReference type="Gene3D" id="3.40.50.2300">
    <property type="match status" value="2"/>
</dbReference>
<evidence type="ECO:0000256" key="7">
    <source>
        <dbReference type="SAM" id="SignalP"/>
    </source>
</evidence>
<evidence type="ECO:0000313" key="9">
    <source>
        <dbReference type="EMBL" id="RGD77089.1"/>
    </source>
</evidence>
<dbReference type="Proteomes" id="UP000261032">
    <property type="component" value="Unassembled WGS sequence"/>
</dbReference>
<dbReference type="InterPro" id="IPR050957">
    <property type="entry name" value="BMP_lipoprotein"/>
</dbReference>
<feature type="signal peptide" evidence="7">
    <location>
        <begin position="1"/>
        <end position="23"/>
    </location>
</feature>
<evidence type="ECO:0000256" key="5">
    <source>
        <dbReference type="ARBA" id="ARBA00023136"/>
    </source>
</evidence>
<dbReference type="AlphaFoldDB" id="A0A3E3E7N3"/>
<dbReference type="PANTHER" id="PTHR34296">
    <property type="entry name" value="TRANSCRIPTIONAL ACTIVATOR PROTEIN MED"/>
    <property type="match status" value="1"/>
</dbReference>
<dbReference type="SUPFAM" id="SSF53822">
    <property type="entry name" value="Periplasmic binding protein-like I"/>
    <property type="match status" value="1"/>
</dbReference>
<organism evidence="9 10">
    <name type="scientific">Thomasclavelia ramosa</name>
    <dbReference type="NCBI Taxonomy" id="1547"/>
    <lineage>
        <taxon>Bacteria</taxon>
        <taxon>Bacillati</taxon>
        <taxon>Bacillota</taxon>
        <taxon>Erysipelotrichia</taxon>
        <taxon>Erysipelotrichales</taxon>
        <taxon>Coprobacillaceae</taxon>
        <taxon>Thomasclavelia</taxon>
    </lineage>
</organism>
<accession>A0A3E3E7N3</accession>
<dbReference type="PRINTS" id="PR01733">
    <property type="entry name" value="LIPPROTEIN48"/>
</dbReference>
<keyword evidence="6" id="KW-0449">Lipoprotein</keyword>
<evidence type="ECO:0000256" key="4">
    <source>
        <dbReference type="ARBA" id="ARBA00022729"/>
    </source>
</evidence>
<protein>
    <submittedName>
        <fullName evidence="9">BMP family ABC transporter substrate-binding protein</fullName>
    </submittedName>
</protein>
<dbReference type="PROSITE" id="PS51257">
    <property type="entry name" value="PROKAR_LIPOPROTEIN"/>
    <property type="match status" value="1"/>
</dbReference>
<comment type="caution">
    <text evidence="9">The sequence shown here is derived from an EMBL/GenBank/DDBJ whole genome shotgun (WGS) entry which is preliminary data.</text>
</comment>
<evidence type="ECO:0000256" key="3">
    <source>
        <dbReference type="ARBA" id="ARBA00022475"/>
    </source>
</evidence>